<dbReference type="GO" id="GO:0005737">
    <property type="term" value="C:cytoplasm"/>
    <property type="evidence" value="ECO:0007669"/>
    <property type="project" value="UniProtKB-SubCell"/>
</dbReference>
<feature type="domain" description="EF-hand" evidence="3">
    <location>
        <begin position="341"/>
        <end position="376"/>
    </location>
</feature>
<dbReference type="SUPFAM" id="SSF47473">
    <property type="entry name" value="EF-hand"/>
    <property type="match status" value="1"/>
</dbReference>
<dbReference type="PROSITE" id="PS50222">
    <property type="entry name" value="EF_HAND_2"/>
    <property type="match status" value="2"/>
</dbReference>
<dbReference type="EMBL" id="UZAH01027255">
    <property type="protein sequence ID" value="VDO90073.1"/>
    <property type="molecule type" value="Genomic_DNA"/>
</dbReference>
<dbReference type="GO" id="GO:0005813">
    <property type="term" value="C:centrosome"/>
    <property type="evidence" value="ECO:0007669"/>
    <property type="project" value="TreeGrafter"/>
</dbReference>
<feature type="domain" description="EF-hand" evidence="3">
    <location>
        <begin position="413"/>
        <end position="448"/>
    </location>
</feature>
<dbReference type="GO" id="GO:0005819">
    <property type="term" value="C:spindle"/>
    <property type="evidence" value="ECO:0007669"/>
    <property type="project" value="TreeGrafter"/>
</dbReference>
<name>A0A3P8AFS2_HELPZ</name>
<dbReference type="Pfam" id="PF13202">
    <property type="entry name" value="EF-hand_5"/>
    <property type="match status" value="1"/>
</dbReference>
<dbReference type="OrthoDB" id="10265007at2759"/>
<dbReference type="PANTHER" id="PTHR12085:SF3">
    <property type="entry name" value="SERINE_THREONINE-PROTEIN PHOSPHATASE 2A REGULATORY SUBUNIT B'' SUBUNIT GAMMA"/>
    <property type="match status" value="1"/>
</dbReference>
<dbReference type="Gene3D" id="1.10.238.10">
    <property type="entry name" value="EF-hand"/>
    <property type="match status" value="1"/>
</dbReference>
<dbReference type="InterPro" id="IPR002048">
    <property type="entry name" value="EF_hand_dom"/>
</dbReference>
<dbReference type="GO" id="GO:0030865">
    <property type="term" value="P:cortical cytoskeleton organization"/>
    <property type="evidence" value="ECO:0007669"/>
    <property type="project" value="TreeGrafter"/>
</dbReference>
<dbReference type="InterPro" id="IPR011992">
    <property type="entry name" value="EF-hand-dom_pair"/>
</dbReference>
<dbReference type="GO" id="GO:0000226">
    <property type="term" value="P:microtubule cytoskeleton organization"/>
    <property type="evidence" value="ECO:0007669"/>
    <property type="project" value="TreeGrafter"/>
</dbReference>
<dbReference type="GO" id="GO:0005509">
    <property type="term" value="F:calcium ion binding"/>
    <property type="evidence" value="ECO:0007669"/>
    <property type="project" value="InterPro"/>
</dbReference>
<gene>
    <name evidence="4" type="ORF">HPBE_LOCUS11852</name>
</gene>
<organism evidence="4">
    <name type="scientific">Heligmosomoides polygyrus</name>
    <name type="common">Parasitic roundworm</name>
    <dbReference type="NCBI Taxonomy" id="6339"/>
    <lineage>
        <taxon>Eukaryota</taxon>
        <taxon>Metazoa</taxon>
        <taxon>Ecdysozoa</taxon>
        <taxon>Nematoda</taxon>
        <taxon>Chromadorea</taxon>
        <taxon>Rhabditida</taxon>
        <taxon>Rhabditina</taxon>
        <taxon>Rhabditomorpha</taxon>
        <taxon>Strongyloidea</taxon>
        <taxon>Heligmosomidae</taxon>
        <taxon>Heligmosomoides</taxon>
    </lineage>
</organism>
<evidence type="ECO:0000256" key="2">
    <source>
        <dbReference type="ARBA" id="ARBA00022490"/>
    </source>
</evidence>
<dbReference type="AlphaFoldDB" id="A0A3P8AFS2"/>
<proteinExistence type="predicted"/>
<comment type="subcellular location">
    <subcellularLocation>
        <location evidence="1">Cytoplasm</location>
    </subcellularLocation>
</comment>
<accession>A0A3P8AFS2</accession>
<protein>
    <recommendedName>
        <fullName evidence="3">EF-hand domain-containing protein</fullName>
    </recommendedName>
</protein>
<evidence type="ECO:0000256" key="1">
    <source>
        <dbReference type="ARBA" id="ARBA00004496"/>
    </source>
</evidence>
<reference evidence="4" key="1">
    <citation type="submission" date="2018-11" db="EMBL/GenBank/DDBJ databases">
        <authorList>
            <consortium name="Pathogen Informatics"/>
        </authorList>
    </citation>
    <scope>NUCLEOTIDE SEQUENCE [LARGE SCALE GENOMIC DNA]</scope>
</reference>
<dbReference type="PANTHER" id="PTHR12085">
    <property type="entry name" value="SERINE/THREONINE-PROTEIN PHOSPHATASE 2A REGULATORY SUBUNIT B'' SUBUNIT GAMMA"/>
    <property type="match status" value="1"/>
</dbReference>
<evidence type="ECO:0000259" key="3">
    <source>
        <dbReference type="PROSITE" id="PS50222"/>
    </source>
</evidence>
<keyword evidence="2" id="KW-0963">Cytoplasm</keyword>
<sequence length="519" mass="58408">MSLISNVECSSSEYSKRESTAIWNTADVRAGCGREATVGTFSELLGTIEPNRTLSARVVDFSTTMREESNAVSIGSVLLRELQNQCPYVPSLTNMGLCEIVHDAAKRKVIIDWYERSQDSPILCFSQEIQRLAVGDENGHSLISVAELYKVLSHSSSEVRQCFNAAIIKQLSLATGSLTGGISCKLLRIDFLTTPFKGQEDVRGSQYRHDGDAGTRKSAPLANVFERQYAIASLSLAADPSLSPLGMLFVVHEFLELIMREIANKLTWEMDMKDTPFYYSVYIERCVFFLMDPFKMGKISIQELADSRVLHDLFEVLSEQKHPRVSDGVSPNSKPSWCSVARFSKVLDQFRMCDRDGSGMISLEECHNYRDGAVTPLFLERVYATQMLYGDKPPLEMDFRGFVEMTTAITMRNQLASIIWLFRVLDLRDDGFLDRDEIKLMVLSMLENLEAFGREGDLKFDGDDITDEVMDMLHAADPNRITVEDVLISSNAVTAFGILIDLEAFFKYENRENEAAESQ</sequence>
<dbReference type="InterPro" id="IPR039865">
    <property type="entry name" value="PPP2R3C"/>
</dbReference>
<dbReference type="GO" id="GO:0035303">
    <property type="term" value="P:regulation of dephosphorylation"/>
    <property type="evidence" value="ECO:0007669"/>
    <property type="project" value="InterPro"/>
</dbReference>
<evidence type="ECO:0000313" key="4">
    <source>
        <dbReference type="EMBL" id="VDO90073.1"/>
    </source>
</evidence>